<comment type="caution">
    <text evidence="1">The sequence shown here is derived from an EMBL/GenBank/DDBJ whole genome shotgun (WGS) entry which is preliminary data.</text>
</comment>
<dbReference type="AlphaFoldDB" id="A0AAE3LL23"/>
<dbReference type="InterPro" id="IPR039968">
    <property type="entry name" value="BcerS-like"/>
</dbReference>
<gene>
    <name evidence="1" type="ORF">OD355_13635</name>
</gene>
<sequence>MELIEVTTPQLEDIFIETGYLINKDFPNYIRPLDKEVKEVFDKTKNKFYKDGGEAIRWILVKDGKHIGRIAAYVYPRYKNKGTDYPVGCVGFFDCINDQAAAGMLFDAAKYWLKSKQVDAMDGPVNFGDRDKWWGLLVEGFDEPIYGLAFNPPYYQRLFEDYGFMNYYNQYYYGLNIDDKLSDKFVERYKRLKSKKGYDARHINIHNLEKHAQEFAKVYNEAWSQHDEGKEISPEQVLKLFNQLKPVIDEKIIWFAYYNDEPIAMWINIPDINQYFKHFNGKMGLWQKIKFLWMKLNKTCDKFIGIAFGVVPRFQGMGVDSFMIYEGSRYIVERKLYKTYEMGWSGDWNPRMLSVYKSLNAVVTRKLITYRYIFDNKHPFERHPPVEK</sequence>
<reference evidence="1" key="1">
    <citation type="submission" date="2022-10" db="EMBL/GenBank/DDBJ databases">
        <authorList>
            <person name="Kim H.S."/>
            <person name="Kim J.-S."/>
            <person name="Suh M.K."/>
            <person name="Eom M.K."/>
            <person name="Lee J.-S."/>
        </authorList>
    </citation>
    <scope>NUCLEOTIDE SEQUENCE</scope>
    <source>
        <strain evidence="1">LIP-5</strain>
    </source>
</reference>
<dbReference type="SUPFAM" id="SSF55729">
    <property type="entry name" value="Acyl-CoA N-acyltransferases (Nat)"/>
    <property type="match status" value="1"/>
</dbReference>
<protein>
    <recommendedName>
        <fullName evidence="3">N-acetyltransferase</fullName>
    </recommendedName>
</protein>
<dbReference type="Gene3D" id="3.40.630.30">
    <property type="match status" value="1"/>
</dbReference>
<proteinExistence type="predicted"/>
<organism evidence="1 2">
    <name type="scientific">Haoranjiania flava</name>
    <dbReference type="NCBI Taxonomy" id="1856322"/>
    <lineage>
        <taxon>Bacteria</taxon>
        <taxon>Pseudomonadati</taxon>
        <taxon>Bacteroidota</taxon>
        <taxon>Chitinophagia</taxon>
        <taxon>Chitinophagales</taxon>
        <taxon>Chitinophagaceae</taxon>
        <taxon>Haoranjiania</taxon>
    </lineage>
</organism>
<dbReference type="EMBL" id="JAOTPL010000037">
    <property type="protein sequence ID" value="MCU7695562.1"/>
    <property type="molecule type" value="Genomic_DNA"/>
</dbReference>
<dbReference type="InterPro" id="IPR016181">
    <property type="entry name" value="Acyl_CoA_acyltransferase"/>
</dbReference>
<keyword evidence="2" id="KW-1185">Reference proteome</keyword>
<accession>A0AAE3LL23</accession>
<dbReference type="Proteomes" id="UP001209317">
    <property type="component" value="Unassembled WGS sequence"/>
</dbReference>
<name>A0AAE3LL23_9BACT</name>
<evidence type="ECO:0000313" key="2">
    <source>
        <dbReference type="Proteomes" id="UP001209317"/>
    </source>
</evidence>
<dbReference type="PANTHER" id="PTHR41368">
    <property type="entry name" value="PROTEIN YGHO"/>
    <property type="match status" value="1"/>
</dbReference>
<evidence type="ECO:0008006" key="3">
    <source>
        <dbReference type="Google" id="ProtNLM"/>
    </source>
</evidence>
<dbReference type="PANTHER" id="PTHR41368:SF1">
    <property type="entry name" value="PROTEIN YGHO"/>
    <property type="match status" value="1"/>
</dbReference>
<dbReference type="RefSeq" id="WP_263039047.1">
    <property type="nucleotide sequence ID" value="NZ_JAOTPL010000037.1"/>
</dbReference>
<evidence type="ECO:0000313" key="1">
    <source>
        <dbReference type="EMBL" id="MCU7695562.1"/>
    </source>
</evidence>